<keyword evidence="1" id="KW-0805">Transcription regulation</keyword>
<accession>A0ABW2SDF1</accession>
<dbReference type="InterPro" id="IPR036390">
    <property type="entry name" value="WH_DNA-bd_sf"/>
</dbReference>
<dbReference type="SMART" id="SM00344">
    <property type="entry name" value="HTH_ASNC"/>
    <property type="match status" value="1"/>
</dbReference>
<keyword evidence="6" id="KW-1185">Reference proteome</keyword>
<dbReference type="Pfam" id="PF13412">
    <property type="entry name" value="HTH_24"/>
    <property type="match status" value="1"/>
</dbReference>
<dbReference type="InterPro" id="IPR036388">
    <property type="entry name" value="WH-like_DNA-bd_sf"/>
</dbReference>
<feature type="domain" description="HTH asnC-type" evidence="4">
    <location>
        <begin position="5"/>
        <end position="66"/>
    </location>
</feature>
<comment type="caution">
    <text evidence="5">The sequence shown here is derived from an EMBL/GenBank/DDBJ whole genome shotgun (WGS) entry which is preliminary data.</text>
</comment>
<dbReference type="Gene3D" id="3.30.70.920">
    <property type="match status" value="1"/>
</dbReference>
<evidence type="ECO:0000256" key="2">
    <source>
        <dbReference type="ARBA" id="ARBA00023125"/>
    </source>
</evidence>
<dbReference type="PRINTS" id="PR00033">
    <property type="entry name" value="HTHASNC"/>
</dbReference>
<evidence type="ECO:0000313" key="6">
    <source>
        <dbReference type="Proteomes" id="UP001596457"/>
    </source>
</evidence>
<dbReference type="InterPro" id="IPR011991">
    <property type="entry name" value="ArsR-like_HTH"/>
</dbReference>
<reference evidence="6" key="1">
    <citation type="journal article" date="2019" name="Int. J. Syst. Evol. Microbiol.">
        <title>The Global Catalogue of Microorganisms (GCM) 10K type strain sequencing project: providing services to taxonomists for standard genome sequencing and annotation.</title>
        <authorList>
            <consortium name="The Broad Institute Genomics Platform"/>
            <consortium name="The Broad Institute Genome Sequencing Center for Infectious Disease"/>
            <person name="Wu L."/>
            <person name="Ma J."/>
        </authorList>
    </citation>
    <scope>NUCLEOTIDE SEQUENCE [LARGE SCALE GENOMIC DNA]</scope>
    <source>
        <strain evidence="6">CCUG 53903</strain>
    </source>
</reference>
<evidence type="ECO:0000313" key="5">
    <source>
        <dbReference type="EMBL" id="MFC7461459.1"/>
    </source>
</evidence>
<dbReference type="SUPFAM" id="SSF46785">
    <property type="entry name" value="Winged helix' DNA-binding domain"/>
    <property type="match status" value="1"/>
</dbReference>
<dbReference type="InterPro" id="IPR019888">
    <property type="entry name" value="Tscrpt_reg_AsnC-like"/>
</dbReference>
<evidence type="ECO:0000256" key="1">
    <source>
        <dbReference type="ARBA" id="ARBA00023015"/>
    </source>
</evidence>
<dbReference type="CDD" id="cd00090">
    <property type="entry name" value="HTH_ARSR"/>
    <property type="match status" value="1"/>
</dbReference>
<dbReference type="Pfam" id="PF01037">
    <property type="entry name" value="AsnC_trans_reg"/>
    <property type="match status" value="1"/>
</dbReference>
<dbReference type="Proteomes" id="UP001596457">
    <property type="component" value="Unassembled WGS sequence"/>
</dbReference>
<dbReference type="RefSeq" id="WP_382201660.1">
    <property type="nucleotide sequence ID" value="NZ_JBHTBZ010000040.1"/>
</dbReference>
<evidence type="ECO:0000256" key="3">
    <source>
        <dbReference type="ARBA" id="ARBA00023163"/>
    </source>
</evidence>
<dbReference type="SUPFAM" id="SSF54909">
    <property type="entry name" value="Dimeric alpha+beta barrel"/>
    <property type="match status" value="1"/>
</dbReference>
<dbReference type="InterPro" id="IPR019887">
    <property type="entry name" value="Tscrpt_reg_AsnC/Lrp_C"/>
</dbReference>
<sequence>MQTDLDKTDLVLLQALQANARLTSGELAQTAHLSQSPAWRRVKRMEDAGIVTGYHAALSRRALGYGVLAFVLVSIDHQNEMSSHAFETAVKAIPEVVMFHAISGPEDFMLVVVARDLDHYSDLLQKRLHRMPGVRRVHTHFSLQDFKGQMNNLPIPAA</sequence>
<name>A0ABW2SDF1_9BURK</name>
<keyword evidence="2" id="KW-0238">DNA-binding</keyword>
<dbReference type="PROSITE" id="PS50956">
    <property type="entry name" value="HTH_ASNC_2"/>
    <property type="match status" value="1"/>
</dbReference>
<dbReference type="InterPro" id="IPR011008">
    <property type="entry name" value="Dimeric_a/b-barrel"/>
</dbReference>
<dbReference type="PANTHER" id="PTHR30154:SF34">
    <property type="entry name" value="TRANSCRIPTIONAL REGULATOR AZLB"/>
    <property type="match status" value="1"/>
</dbReference>
<protein>
    <submittedName>
        <fullName evidence="5">Lrp/AsnC family transcriptional regulator</fullName>
    </submittedName>
</protein>
<keyword evidence="3" id="KW-0804">Transcription</keyword>
<dbReference type="InterPro" id="IPR000485">
    <property type="entry name" value="AsnC-type_HTH_dom"/>
</dbReference>
<organism evidence="5 6">
    <name type="scientific">Hydrogenophaga defluvii</name>
    <dbReference type="NCBI Taxonomy" id="249410"/>
    <lineage>
        <taxon>Bacteria</taxon>
        <taxon>Pseudomonadati</taxon>
        <taxon>Pseudomonadota</taxon>
        <taxon>Betaproteobacteria</taxon>
        <taxon>Burkholderiales</taxon>
        <taxon>Comamonadaceae</taxon>
        <taxon>Hydrogenophaga</taxon>
    </lineage>
</organism>
<dbReference type="PANTHER" id="PTHR30154">
    <property type="entry name" value="LEUCINE-RESPONSIVE REGULATORY PROTEIN"/>
    <property type="match status" value="1"/>
</dbReference>
<gene>
    <name evidence="5" type="ORF">ACFQU0_13585</name>
</gene>
<dbReference type="EMBL" id="JBHTBZ010000040">
    <property type="protein sequence ID" value="MFC7461459.1"/>
    <property type="molecule type" value="Genomic_DNA"/>
</dbReference>
<dbReference type="Gene3D" id="1.10.10.10">
    <property type="entry name" value="Winged helix-like DNA-binding domain superfamily/Winged helix DNA-binding domain"/>
    <property type="match status" value="1"/>
</dbReference>
<proteinExistence type="predicted"/>
<evidence type="ECO:0000259" key="4">
    <source>
        <dbReference type="PROSITE" id="PS50956"/>
    </source>
</evidence>